<gene>
    <name evidence="9" type="ORF">EKH83_11075</name>
</gene>
<sequence>MINKPLLMPNKTFFKGIFLNLSIVLLLFSLSNCSKRKSGEQPVLDSAYVTQYMNSKPAFKDDLYWAMQFYKAREYKLGWFKDHEVVPEAEKMLQAVGKAEEEGLDPASYNIVDFKKLFKDLKGIKRDLDKRDALEQEIDAALSATYLNWASDYYRGLLEPREARKADWDVKRNRMKLDLALQTVLGEREDKLPFASFQPMHPQYANLKKALANYRQIKADGGWPKIPPGARLKVGQRSELVPLLRKRLSAFIARDSVSEQGVNNTFSKDLSVALKRFQDQNGLTANGVLTPETINFMNIPVEDRIRQVIINMERWRWIPQSFEPNYLIVNIPEYKLRVYENGKEKMGMKVIVGKELNSTPIFSDKMEHVVISPYWNIPPGILKEEIAPKAASNPGFLEAMDMEVITKDGGTVDPSTVDWSAAGTDGFQYIVRRKPGPKNDLGKVKFIFPNSMNIYLHDTPSTQLFSQSKRDFSHGCVRVEKPIELAAYLLRNSGWDRSKILDQVSTREEKYVPLKEKLPVYIVYFTAAADENGRVRFYDDVYEHDRKLKAMYFSKL</sequence>
<evidence type="ECO:0000313" key="10">
    <source>
        <dbReference type="Proteomes" id="UP000290848"/>
    </source>
</evidence>
<dbReference type="Pfam" id="PF20142">
    <property type="entry name" value="Scaffold"/>
    <property type="match status" value="1"/>
</dbReference>
<name>A0A4Q0M9G2_9SPHI</name>
<dbReference type="Pfam" id="PF03734">
    <property type="entry name" value="YkuD"/>
    <property type="match status" value="1"/>
</dbReference>
<dbReference type="SUPFAM" id="SSF141523">
    <property type="entry name" value="L,D-transpeptidase catalytic domain-like"/>
    <property type="match status" value="1"/>
</dbReference>
<dbReference type="InterPro" id="IPR038063">
    <property type="entry name" value="Transpep_catalytic_dom"/>
</dbReference>
<dbReference type="Proteomes" id="UP000290848">
    <property type="component" value="Unassembled WGS sequence"/>
</dbReference>
<feature type="domain" description="L,D-TPase catalytic" evidence="8">
    <location>
        <begin position="325"/>
        <end position="501"/>
    </location>
</feature>
<dbReference type="PROSITE" id="PS52029">
    <property type="entry name" value="LD_TPASE"/>
    <property type="match status" value="1"/>
</dbReference>
<evidence type="ECO:0000256" key="3">
    <source>
        <dbReference type="ARBA" id="ARBA00022679"/>
    </source>
</evidence>
<dbReference type="AlphaFoldDB" id="A0A4Q0M9G2"/>
<evidence type="ECO:0000256" key="7">
    <source>
        <dbReference type="PROSITE-ProRule" id="PRU01373"/>
    </source>
</evidence>
<dbReference type="Gene3D" id="1.10.101.10">
    <property type="entry name" value="PGBD-like superfamily/PGBD"/>
    <property type="match status" value="1"/>
</dbReference>
<dbReference type="InterPro" id="IPR002477">
    <property type="entry name" value="Peptidoglycan-bd-like"/>
</dbReference>
<dbReference type="GO" id="GO:0008360">
    <property type="term" value="P:regulation of cell shape"/>
    <property type="evidence" value="ECO:0007669"/>
    <property type="project" value="UniProtKB-UniRule"/>
</dbReference>
<reference evidence="9 10" key="1">
    <citation type="submission" date="2018-12" db="EMBL/GenBank/DDBJ databases">
        <title>The Draft Genome Sequence of the Soil Bacterium Pedobacter tournemirensis R1.</title>
        <authorList>
            <person name="He J."/>
        </authorList>
    </citation>
    <scope>NUCLEOTIDE SEQUENCE [LARGE SCALE GENOMIC DNA]</scope>
    <source>
        <strain evidence="9 10">R1</strain>
    </source>
</reference>
<evidence type="ECO:0000256" key="2">
    <source>
        <dbReference type="ARBA" id="ARBA00005992"/>
    </source>
</evidence>
<dbReference type="Gene3D" id="2.40.440.10">
    <property type="entry name" value="L,D-transpeptidase catalytic domain-like"/>
    <property type="match status" value="1"/>
</dbReference>
<dbReference type="UniPathway" id="UPA00219"/>
<dbReference type="EMBL" id="RXOC01000006">
    <property type="protein sequence ID" value="RXF69784.1"/>
    <property type="molecule type" value="Genomic_DNA"/>
</dbReference>
<feature type="active site" description="Nucleophile" evidence="7">
    <location>
        <position position="476"/>
    </location>
</feature>
<dbReference type="PANTHER" id="PTHR41533">
    <property type="entry name" value="L,D-TRANSPEPTIDASE HI_1667-RELATED"/>
    <property type="match status" value="1"/>
</dbReference>
<dbReference type="PANTHER" id="PTHR41533:SF2">
    <property type="entry name" value="BLR7131 PROTEIN"/>
    <property type="match status" value="1"/>
</dbReference>
<comment type="pathway">
    <text evidence="1 7">Cell wall biogenesis; peptidoglycan biosynthesis.</text>
</comment>
<dbReference type="GO" id="GO:0071555">
    <property type="term" value="P:cell wall organization"/>
    <property type="evidence" value="ECO:0007669"/>
    <property type="project" value="UniProtKB-UniRule"/>
</dbReference>
<dbReference type="Pfam" id="PF01471">
    <property type="entry name" value="PG_binding_1"/>
    <property type="match status" value="1"/>
</dbReference>
<comment type="similarity">
    <text evidence="2">Belongs to the YkuD family.</text>
</comment>
<evidence type="ECO:0000313" key="9">
    <source>
        <dbReference type="EMBL" id="RXF69784.1"/>
    </source>
</evidence>
<evidence type="ECO:0000256" key="6">
    <source>
        <dbReference type="ARBA" id="ARBA00023316"/>
    </source>
</evidence>
<keyword evidence="4 7" id="KW-0133">Cell shape</keyword>
<dbReference type="InterPro" id="IPR045380">
    <property type="entry name" value="LD_TPept_scaffold_dom"/>
</dbReference>
<proteinExistence type="inferred from homology"/>
<dbReference type="GO" id="GO:0004180">
    <property type="term" value="F:carboxypeptidase activity"/>
    <property type="evidence" value="ECO:0007669"/>
    <property type="project" value="UniProtKB-ARBA"/>
</dbReference>
<keyword evidence="5 7" id="KW-0573">Peptidoglycan synthesis</keyword>
<keyword evidence="3" id="KW-0808">Transferase</keyword>
<organism evidence="9 10">
    <name type="scientific">Arcticibacter tournemirensis</name>
    <dbReference type="NCBI Taxonomy" id="699437"/>
    <lineage>
        <taxon>Bacteria</taxon>
        <taxon>Pseudomonadati</taxon>
        <taxon>Bacteroidota</taxon>
        <taxon>Sphingobacteriia</taxon>
        <taxon>Sphingobacteriales</taxon>
        <taxon>Sphingobacteriaceae</taxon>
        <taxon>Arcticibacter</taxon>
    </lineage>
</organism>
<keyword evidence="6 7" id="KW-0961">Cell wall biogenesis/degradation</keyword>
<dbReference type="InterPro" id="IPR036366">
    <property type="entry name" value="PGBDSf"/>
</dbReference>
<dbReference type="GO" id="GO:0016740">
    <property type="term" value="F:transferase activity"/>
    <property type="evidence" value="ECO:0007669"/>
    <property type="project" value="UniProtKB-KW"/>
</dbReference>
<protein>
    <submittedName>
        <fullName evidence="9">Murein L,D-transpeptidase</fullName>
    </submittedName>
</protein>
<feature type="active site" description="Proton donor/acceptor" evidence="7">
    <location>
        <position position="457"/>
    </location>
</feature>
<comment type="caution">
    <text evidence="9">The sequence shown here is derived from an EMBL/GenBank/DDBJ whole genome shotgun (WGS) entry which is preliminary data.</text>
</comment>
<dbReference type="GO" id="GO:0009252">
    <property type="term" value="P:peptidoglycan biosynthetic process"/>
    <property type="evidence" value="ECO:0007669"/>
    <property type="project" value="UniProtKB-UniPathway"/>
</dbReference>
<evidence type="ECO:0000259" key="8">
    <source>
        <dbReference type="PROSITE" id="PS52029"/>
    </source>
</evidence>
<dbReference type="InterPro" id="IPR036365">
    <property type="entry name" value="PGBD-like_sf"/>
</dbReference>
<dbReference type="InterPro" id="IPR005490">
    <property type="entry name" value="LD_TPept_cat_dom"/>
</dbReference>
<evidence type="ECO:0000256" key="4">
    <source>
        <dbReference type="ARBA" id="ARBA00022960"/>
    </source>
</evidence>
<dbReference type="InterPro" id="IPR052905">
    <property type="entry name" value="LD-transpeptidase_YkuD-like"/>
</dbReference>
<evidence type="ECO:0000256" key="5">
    <source>
        <dbReference type="ARBA" id="ARBA00022984"/>
    </source>
</evidence>
<evidence type="ECO:0000256" key="1">
    <source>
        <dbReference type="ARBA" id="ARBA00004752"/>
    </source>
</evidence>
<dbReference type="CDD" id="cd16913">
    <property type="entry name" value="YkuD_like"/>
    <property type="match status" value="1"/>
</dbReference>
<accession>A0A4Q0M9G2</accession>
<dbReference type="SUPFAM" id="SSF47090">
    <property type="entry name" value="PGBD-like"/>
    <property type="match status" value="1"/>
</dbReference>